<proteinExistence type="predicted"/>
<dbReference type="Proteomes" id="UP000321352">
    <property type="component" value="Segment"/>
</dbReference>
<evidence type="ECO:0000313" key="2">
    <source>
        <dbReference type="Proteomes" id="UP000321352"/>
    </source>
</evidence>
<name>A0A5A4U762_9CAUD</name>
<gene>
    <name evidence="1" type="ORF">EO157G_2340</name>
</gene>
<protein>
    <submittedName>
        <fullName evidence="1">Uncharacterized protein</fullName>
    </submittedName>
</protein>
<sequence length="59" mass="7000">MQEYYIEHISIKDRFMYDTFVKYYNLATNSTKNINLNSCIHHALTKDNPFREILALASV</sequence>
<organism evidence="1 2">
    <name type="scientific">Escherichia phage SP27</name>
    <dbReference type="NCBI Taxonomy" id="2495557"/>
    <lineage>
        <taxon>Viruses</taxon>
        <taxon>Duplodnaviria</taxon>
        <taxon>Heunggongvirae</taxon>
        <taxon>Uroviricota</taxon>
        <taxon>Caudoviricetes</taxon>
        <taxon>Asteriusvirus</taxon>
        <taxon>Asteriusvirus PBECO4</taxon>
    </lineage>
</organism>
<dbReference type="EMBL" id="LC494302">
    <property type="protein sequence ID" value="BBM61823.1"/>
    <property type="molecule type" value="Genomic_DNA"/>
</dbReference>
<evidence type="ECO:0000313" key="1">
    <source>
        <dbReference type="EMBL" id="BBM61823.1"/>
    </source>
</evidence>
<reference evidence="1 2" key="1">
    <citation type="submission" date="2019-07" db="EMBL/GenBank/DDBJ databases">
        <title>Whole genome analysis of E. coli Jumbo phage.</title>
        <authorList>
            <person name="Azam A.H."/>
            <person name="Oishi K."/>
            <person name="Miyanaga K."/>
            <person name="Tanji Y."/>
        </authorList>
    </citation>
    <scope>NUCLEOTIDE SEQUENCE [LARGE SCALE GENOMIC DNA]</scope>
    <source>
        <strain evidence="1 2">SP27</strain>
    </source>
</reference>
<accession>A0A5A4U762</accession>